<evidence type="ECO:0000313" key="2">
    <source>
        <dbReference type="Proteomes" id="UP000753961"/>
    </source>
</evidence>
<dbReference type="EMBL" id="JAHVHU010000013">
    <property type="protein sequence ID" value="MBY5959340.1"/>
    <property type="molecule type" value="Genomic_DNA"/>
</dbReference>
<proteinExistence type="predicted"/>
<sequence>MQKLKVYLSGEIHTDWRDQIKSGCEKQGLNVTFSSPVTDHPASDAAGDILEPESEGFWRDHKSAKVNAIRTRTLIEDCDIAVIRFGDKYKQWNAAFDAGYCAALGTPYITLHDEDIIHPLKEVDAAAHAWATTPDQVVELLQYVMG</sequence>
<dbReference type="NCBIfam" id="TIGR03646">
    <property type="entry name" value="YtoQ_fam"/>
    <property type="match status" value="1"/>
</dbReference>
<comment type="caution">
    <text evidence="1">The sequence shown here is derived from an EMBL/GenBank/DDBJ whole genome shotgun (WGS) entry which is preliminary data.</text>
</comment>
<reference evidence="1" key="1">
    <citation type="submission" date="2021-06" db="EMBL/GenBank/DDBJ databases">
        <title>44 bacteria genomes isolated from Dapeng, Shenzhen.</title>
        <authorList>
            <person name="Zheng W."/>
            <person name="Yu S."/>
            <person name="Huang Y."/>
        </authorList>
    </citation>
    <scope>NUCLEOTIDE SEQUENCE</scope>
    <source>
        <strain evidence="1">DP5N28-2</strain>
    </source>
</reference>
<accession>A0A953L9Y9</accession>
<keyword evidence="2" id="KW-1185">Reference proteome</keyword>
<dbReference type="RefSeq" id="WP_222580875.1">
    <property type="nucleotide sequence ID" value="NZ_JAHVHU010000013.1"/>
</dbReference>
<gene>
    <name evidence="1" type="ORF">KUV50_14400</name>
</gene>
<dbReference type="Gene3D" id="3.40.50.450">
    <property type="match status" value="1"/>
</dbReference>
<protein>
    <submittedName>
        <fullName evidence="1">YtoQ family protein</fullName>
    </submittedName>
</protein>
<evidence type="ECO:0000313" key="1">
    <source>
        <dbReference type="EMBL" id="MBY5959340.1"/>
    </source>
</evidence>
<name>A0A953L9Y9_9BACT</name>
<dbReference type="AlphaFoldDB" id="A0A953L9Y9"/>
<organism evidence="1 2">
    <name type="scientific">Membranihabitans marinus</name>
    <dbReference type="NCBI Taxonomy" id="1227546"/>
    <lineage>
        <taxon>Bacteria</taxon>
        <taxon>Pseudomonadati</taxon>
        <taxon>Bacteroidota</taxon>
        <taxon>Saprospiria</taxon>
        <taxon>Saprospirales</taxon>
        <taxon>Saprospiraceae</taxon>
        <taxon>Membranihabitans</taxon>
    </lineage>
</organism>
<dbReference type="Pfam" id="PF11071">
    <property type="entry name" value="Nuc_deoxyri_tr3"/>
    <property type="match status" value="1"/>
</dbReference>
<dbReference type="Proteomes" id="UP000753961">
    <property type="component" value="Unassembled WGS sequence"/>
</dbReference>
<dbReference type="InterPro" id="IPR019884">
    <property type="entry name" value="YtoQ_family_protein"/>
</dbReference>